<dbReference type="Pfam" id="PF13581">
    <property type="entry name" value="HATPase_c_2"/>
    <property type="match status" value="1"/>
</dbReference>
<dbReference type="InterPro" id="IPR000014">
    <property type="entry name" value="PAS"/>
</dbReference>
<evidence type="ECO:0000256" key="2">
    <source>
        <dbReference type="SAM" id="MobiDB-lite"/>
    </source>
</evidence>
<dbReference type="InterPro" id="IPR001932">
    <property type="entry name" value="PPM-type_phosphatase-like_dom"/>
</dbReference>
<dbReference type="CDD" id="cd00130">
    <property type="entry name" value="PAS"/>
    <property type="match status" value="1"/>
</dbReference>
<dbReference type="Proteomes" id="UP001597058">
    <property type="component" value="Unassembled WGS sequence"/>
</dbReference>
<dbReference type="SMART" id="SM00331">
    <property type="entry name" value="PP2C_SIG"/>
    <property type="match status" value="1"/>
</dbReference>
<dbReference type="Gene3D" id="3.60.40.10">
    <property type="entry name" value="PPM-type phosphatase domain"/>
    <property type="match status" value="1"/>
</dbReference>
<dbReference type="Pfam" id="PF07228">
    <property type="entry name" value="SpoIIE"/>
    <property type="match status" value="1"/>
</dbReference>
<dbReference type="Pfam" id="PF01590">
    <property type="entry name" value="GAF"/>
    <property type="match status" value="1"/>
</dbReference>
<dbReference type="Pfam" id="PF00989">
    <property type="entry name" value="PAS"/>
    <property type="match status" value="1"/>
</dbReference>
<dbReference type="InterPro" id="IPR003018">
    <property type="entry name" value="GAF"/>
</dbReference>
<dbReference type="SUPFAM" id="SSF55874">
    <property type="entry name" value="ATPase domain of HSP90 chaperone/DNA topoisomerase II/histidine kinase"/>
    <property type="match status" value="1"/>
</dbReference>
<dbReference type="InterPro" id="IPR003594">
    <property type="entry name" value="HATPase_dom"/>
</dbReference>
<feature type="domain" description="PAS" evidence="3">
    <location>
        <begin position="8"/>
        <end position="52"/>
    </location>
</feature>
<keyword evidence="1" id="KW-0378">Hydrolase</keyword>
<dbReference type="SUPFAM" id="SSF55781">
    <property type="entry name" value="GAF domain-like"/>
    <property type="match status" value="1"/>
</dbReference>
<feature type="region of interest" description="Disordered" evidence="2">
    <location>
        <begin position="345"/>
        <end position="375"/>
    </location>
</feature>
<dbReference type="InterPro" id="IPR029016">
    <property type="entry name" value="GAF-like_dom_sf"/>
</dbReference>
<reference evidence="5" key="1">
    <citation type="journal article" date="2019" name="Int. J. Syst. Evol. Microbiol.">
        <title>The Global Catalogue of Microorganisms (GCM) 10K type strain sequencing project: providing services to taxonomists for standard genome sequencing and annotation.</title>
        <authorList>
            <consortium name="The Broad Institute Genomics Platform"/>
            <consortium name="The Broad Institute Genome Sequencing Center for Infectious Disease"/>
            <person name="Wu L."/>
            <person name="Ma J."/>
        </authorList>
    </citation>
    <scope>NUCLEOTIDE SEQUENCE [LARGE SCALE GENOMIC DNA]</scope>
    <source>
        <strain evidence="5">CGMCC 4.7020</strain>
    </source>
</reference>
<dbReference type="SMART" id="SM00065">
    <property type="entry name" value="GAF"/>
    <property type="match status" value="1"/>
</dbReference>
<dbReference type="InterPro" id="IPR013656">
    <property type="entry name" value="PAS_4"/>
</dbReference>
<evidence type="ECO:0000313" key="4">
    <source>
        <dbReference type="EMBL" id="MFD1311251.1"/>
    </source>
</evidence>
<dbReference type="InterPro" id="IPR013767">
    <property type="entry name" value="PAS_fold"/>
</dbReference>
<evidence type="ECO:0000256" key="1">
    <source>
        <dbReference type="ARBA" id="ARBA00022801"/>
    </source>
</evidence>
<dbReference type="SUPFAM" id="SSF55785">
    <property type="entry name" value="PYP-like sensor domain (PAS domain)"/>
    <property type="match status" value="2"/>
</dbReference>
<organism evidence="4 5">
    <name type="scientific">Streptomyces kaempferi</name>
    <dbReference type="NCBI Taxonomy" id="333725"/>
    <lineage>
        <taxon>Bacteria</taxon>
        <taxon>Bacillati</taxon>
        <taxon>Actinomycetota</taxon>
        <taxon>Actinomycetes</taxon>
        <taxon>Kitasatosporales</taxon>
        <taxon>Streptomycetaceae</taxon>
        <taxon>Streptomyces</taxon>
    </lineage>
</organism>
<dbReference type="InterPro" id="IPR036890">
    <property type="entry name" value="HATPase_C_sf"/>
</dbReference>
<name>A0ABW3XQQ3_9ACTN</name>
<dbReference type="PANTHER" id="PTHR43156">
    <property type="entry name" value="STAGE II SPORULATION PROTEIN E-RELATED"/>
    <property type="match status" value="1"/>
</dbReference>
<dbReference type="SUPFAM" id="SSF81606">
    <property type="entry name" value="PP2C-like"/>
    <property type="match status" value="1"/>
</dbReference>
<dbReference type="InterPro" id="IPR035965">
    <property type="entry name" value="PAS-like_dom_sf"/>
</dbReference>
<sequence length="820" mass="88688">MNVWNAKDSVYFRGPLDVTRAATAVLDAEGWVVGWSPAAEEMLGYRSDEIVGHPVDVLFAGGRSWQPGLAEWRDAPNVRSNAVDLKHRDGHIVRSATMMSRLSDGSDGPAWIVVAAELDEVHDWEAGQAMLRGLATQSPISLTIYDTGLRLTWANTASGREFTEPVENVIGTLSQDLYPGGEVLTEGAPSTLEQVMRNVLTTGEPVVDLRYRGRPPADRAEDHVWSCSYYRLQDARGQTLGVCEDAFDVTDRYLAQRRLALLVRAGSHIGRTLDVARTVTECTEVTVPDFADAVVVDVVEGVTEGEEPGQVCPDPLLRMARRSADGVPEGDPSGTPSAERRIAYAADSPQARSLSSGRQVLEETGSGEAGPLPDAEPWAHSVLVVPLRARGTTLGLVTFLRGRTSARFDSDDLSLAEELATRTAVCIDNARRYTRERTAALALQRDLLPRHIPPQTAVEVAHRYLPAHLADVGGDWFDVVPLSGARVGLVVGDVVGHGLRAAATMGRLRTTVRALARLDYTPDELLTRLDDLAEQTSEEQTAARRVSGPATDSGTYDDPALGVTCLYAVYDPVAGRCALARAGHLPPAVVTPDGMLTFPELPSGPPLGLGGLPFESAELELPRGSLVALFTDGLVRGQDHDVELGLERLGRVLSEHEKPLEELCDQIIAELLPEGPAADDAALLLVRTRVLDSHEVAVWELSLDPEAVGRARNLASRQLRSWGLGELSFTTELVVSELVTNAIHYASGPIQLRLIRDRSLLCEVSDTGHTTPHLRRAASDDEGGRGLFIVAHMVQRWGTRYSAAGKTIWTEQPLPPTDAL</sequence>
<dbReference type="Gene3D" id="3.30.565.10">
    <property type="entry name" value="Histidine kinase-like ATPase, C-terminal domain"/>
    <property type="match status" value="1"/>
</dbReference>
<proteinExistence type="predicted"/>
<dbReference type="Pfam" id="PF08448">
    <property type="entry name" value="PAS_4"/>
    <property type="match status" value="1"/>
</dbReference>
<dbReference type="InterPro" id="IPR036457">
    <property type="entry name" value="PPM-type-like_dom_sf"/>
</dbReference>
<dbReference type="RefSeq" id="WP_381330107.1">
    <property type="nucleotide sequence ID" value="NZ_JBHTMM010000073.1"/>
</dbReference>
<accession>A0ABW3XQQ3</accession>
<dbReference type="Gene3D" id="3.30.450.40">
    <property type="match status" value="1"/>
</dbReference>
<dbReference type="Gene3D" id="3.30.450.20">
    <property type="entry name" value="PAS domain"/>
    <property type="match status" value="2"/>
</dbReference>
<dbReference type="NCBIfam" id="TIGR00229">
    <property type="entry name" value="sensory_box"/>
    <property type="match status" value="1"/>
</dbReference>
<evidence type="ECO:0000259" key="3">
    <source>
        <dbReference type="PROSITE" id="PS50112"/>
    </source>
</evidence>
<gene>
    <name evidence="4" type="ORF">ACFQ5X_36245</name>
</gene>
<dbReference type="InterPro" id="IPR052016">
    <property type="entry name" value="Bact_Sigma-Reg"/>
</dbReference>
<feature type="region of interest" description="Disordered" evidence="2">
    <location>
        <begin position="534"/>
        <end position="553"/>
    </location>
</feature>
<evidence type="ECO:0000313" key="5">
    <source>
        <dbReference type="Proteomes" id="UP001597058"/>
    </source>
</evidence>
<dbReference type="PROSITE" id="PS50112">
    <property type="entry name" value="PAS"/>
    <property type="match status" value="1"/>
</dbReference>
<dbReference type="CDD" id="cd16936">
    <property type="entry name" value="HATPase_RsbW-like"/>
    <property type="match status" value="1"/>
</dbReference>
<keyword evidence="5" id="KW-1185">Reference proteome</keyword>
<dbReference type="PANTHER" id="PTHR43156:SF2">
    <property type="entry name" value="STAGE II SPORULATION PROTEIN E"/>
    <property type="match status" value="1"/>
</dbReference>
<protein>
    <submittedName>
        <fullName evidence="4">SpoIIE family protein phosphatase</fullName>
    </submittedName>
</protein>
<comment type="caution">
    <text evidence="4">The sequence shown here is derived from an EMBL/GenBank/DDBJ whole genome shotgun (WGS) entry which is preliminary data.</text>
</comment>
<dbReference type="EMBL" id="JBHTMM010000073">
    <property type="protein sequence ID" value="MFD1311251.1"/>
    <property type="molecule type" value="Genomic_DNA"/>
</dbReference>
<dbReference type="SMART" id="SM00091">
    <property type="entry name" value="PAS"/>
    <property type="match status" value="2"/>
</dbReference>